<feature type="compositionally biased region" description="Pro residues" evidence="7">
    <location>
        <begin position="1"/>
        <end position="12"/>
    </location>
</feature>
<keyword evidence="5" id="KW-0442">Lipid degradation</keyword>
<evidence type="ECO:0000259" key="8">
    <source>
        <dbReference type="PROSITE" id="PS50035"/>
    </source>
</evidence>
<dbReference type="Pfam" id="PF00614">
    <property type="entry name" value="PLDc"/>
    <property type="match status" value="1"/>
</dbReference>
<feature type="domain" description="PLD phosphodiesterase" evidence="8">
    <location>
        <begin position="170"/>
        <end position="197"/>
    </location>
</feature>
<dbReference type="Proteomes" id="UP001363151">
    <property type="component" value="Unassembled WGS sequence"/>
</dbReference>
<keyword evidence="4" id="KW-0378">Hydrolase</keyword>
<dbReference type="PANTHER" id="PTHR18896:SF76">
    <property type="entry name" value="PHOSPHOLIPASE"/>
    <property type="match status" value="1"/>
</dbReference>
<proteinExistence type="predicted"/>
<protein>
    <recommendedName>
        <fullName evidence="2">phospholipase D</fullName>
        <ecNumber evidence="2">3.1.4.4</ecNumber>
    </recommendedName>
</protein>
<reference evidence="9 10" key="1">
    <citation type="submission" date="2024-03" db="EMBL/GenBank/DDBJ databases">
        <title>Aureococcus anophagefferens CCMP1851 and Kratosvirus quantuckense: Draft genome of a second virus-susceptible host strain in the model system.</title>
        <authorList>
            <person name="Chase E."/>
            <person name="Truchon A.R."/>
            <person name="Schepens W."/>
            <person name="Wilhelm S.W."/>
        </authorList>
    </citation>
    <scope>NUCLEOTIDE SEQUENCE [LARGE SCALE GENOMIC DNA]</scope>
    <source>
        <strain evidence="9 10">CCMP1851</strain>
    </source>
</reference>
<name>A0ABR1FVI8_AURAN</name>
<gene>
    <name evidence="9" type="ORF">SO694_00028052</name>
</gene>
<dbReference type="InterPro" id="IPR001736">
    <property type="entry name" value="PLipase_D/transphosphatidylase"/>
</dbReference>
<evidence type="ECO:0000256" key="2">
    <source>
        <dbReference type="ARBA" id="ARBA00012027"/>
    </source>
</evidence>
<dbReference type="PROSITE" id="PS50035">
    <property type="entry name" value="PLD"/>
    <property type="match status" value="1"/>
</dbReference>
<evidence type="ECO:0000256" key="5">
    <source>
        <dbReference type="ARBA" id="ARBA00022963"/>
    </source>
</evidence>
<evidence type="ECO:0000313" key="9">
    <source>
        <dbReference type="EMBL" id="KAK7239565.1"/>
    </source>
</evidence>
<keyword evidence="10" id="KW-1185">Reference proteome</keyword>
<evidence type="ECO:0000256" key="3">
    <source>
        <dbReference type="ARBA" id="ARBA00022737"/>
    </source>
</evidence>
<evidence type="ECO:0000313" key="10">
    <source>
        <dbReference type="Proteomes" id="UP001363151"/>
    </source>
</evidence>
<feature type="region of interest" description="Disordered" evidence="7">
    <location>
        <begin position="220"/>
        <end position="243"/>
    </location>
</feature>
<dbReference type="SUPFAM" id="SSF56024">
    <property type="entry name" value="Phospholipase D/nuclease"/>
    <property type="match status" value="1"/>
</dbReference>
<comment type="catalytic activity">
    <reaction evidence="1">
        <text>a 1,2-diacyl-sn-glycero-3-phosphocholine + H2O = a 1,2-diacyl-sn-glycero-3-phosphate + choline + H(+)</text>
        <dbReference type="Rhea" id="RHEA:14445"/>
        <dbReference type="ChEBI" id="CHEBI:15354"/>
        <dbReference type="ChEBI" id="CHEBI:15377"/>
        <dbReference type="ChEBI" id="CHEBI:15378"/>
        <dbReference type="ChEBI" id="CHEBI:57643"/>
        <dbReference type="ChEBI" id="CHEBI:58608"/>
        <dbReference type="EC" id="3.1.4.4"/>
    </reaction>
</comment>
<comment type="caution">
    <text evidence="9">The sequence shown here is derived from an EMBL/GenBank/DDBJ whole genome shotgun (WGS) entry which is preliminary data.</text>
</comment>
<feature type="region of interest" description="Disordered" evidence="7">
    <location>
        <begin position="1"/>
        <end position="26"/>
    </location>
</feature>
<sequence length="297" mass="32108">MSRRPSAPPLPPDVQASPIQPPPDDAETAAVMALSDALAGAPPPSQEARDAETAATLALADALADEPPRPPADAPFGFDGSAANETGVSLCLGDAKRAPDGAPASLEAALAARVAEGVDVYVLLYREFSESLQAKHRSGDHARSLRALSRDGRGRVYVLRHPRHLSAGQVFWSHHEKVCVVDQRVAFVGGMDLCEGRYDDLAHGLRDDCEPHRWPGAEYYQPNAPRNCDDGDDRPRARRRDGRRARLPWQDVAAGVDGGAALDVALHFCARWNHHRVALRRPELPLLLPHSDGRGRA</sequence>
<dbReference type="Gene3D" id="3.30.870.10">
    <property type="entry name" value="Endonuclease Chain A"/>
    <property type="match status" value="1"/>
</dbReference>
<dbReference type="EC" id="3.1.4.4" evidence="2"/>
<evidence type="ECO:0000256" key="1">
    <source>
        <dbReference type="ARBA" id="ARBA00000798"/>
    </source>
</evidence>
<keyword evidence="6" id="KW-0443">Lipid metabolism</keyword>
<dbReference type="PANTHER" id="PTHR18896">
    <property type="entry name" value="PHOSPHOLIPASE D"/>
    <property type="match status" value="1"/>
</dbReference>
<dbReference type="InterPro" id="IPR015679">
    <property type="entry name" value="PLipase_D_fam"/>
</dbReference>
<evidence type="ECO:0000256" key="4">
    <source>
        <dbReference type="ARBA" id="ARBA00022801"/>
    </source>
</evidence>
<organism evidence="9 10">
    <name type="scientific">Aureococcus anophagefferens</name>
    <name type="common">Harmful bloom alga</name>
    <dbReference type="NCBI Taxonomy" id="44056"/>
    <lineage>
        <taxon>Eukaryota</taxon>
        <taxon>Sar</taxon>
        <taxon>Stramenopiles</taxon>
        <taxon>Ochrophyta</taxon>
        <taxon>Pelagophyceae</taxon>
        <taxon>Pelagomonadales</taxon>
        <taxon>Pelagomonadaceae</taxon>
        <taxon>Aureococcus</taxon>
    </lineage>
</organism>
<dbReference type="SMART" id="SM00155">
    <property type="entry name" value="PLDc"/>
    <property type="match status" value="1"/>
</dbReference>
<keyword evidence="3" id="KW-0677">Repeat</keyword>
<dbReference type="EMBL" id="JBBJCI010000223">
    <property type="protein sequence ID" value="KAK7239565.1"/>
    <property type="molecule type" value="Genomic_DNA"/>
</dbReference>
<evidence type="ECO:0000256" key="6">
    <source>
        <dbReference type="ARBA" id="ARBA00023098"/>
    </source>
</evidence>
<evidence type="ECO:0000256" key="7">
    <source>
        <dbReference type="SAM" id="MobiDB-lite"/>
    </source>
</evidence>
<accession>A0ABR1FVI8</accession>